<feature type="signal peptide" evidence="3">
    <location>
        <begin position="1"/>
        <end position="16"/>
    </location>
</feature>
<feature type="compositionally biased region" description="Polar residues" evidence="1">
    <location>
        <begin position="223"/>
        <end position="239"/>
    </location>
</feature>
<gene>
    <name evidence="5" type="ORF">CAEBREN_23044</name>
</gene>
<keyword evidence="6" id="KW-1185">Reference proteome</keyword>
<sequence length="258" mass="27084">MKLVILLTLLCSNVIGRGGGGRGGGGGGRGGGGARAGVGRGGGMSGSGVRGSSVYSGGARSGTGGWKTGSSSKPQNYGTSSFRSTVFSPSYSQSHSPVFTSSLTHAYIISSLSRPITYDNRDYYWSSSHAREKLAPDQFPTFCEYQIGADDGQLQNVTYANGTSAKSLFFGCPGSMVDCCGMYCCHNVGEYVAISILGVILLLFVCIALCSSCQEEHRATRQYNAPSSATSRPQYSHPSNAIPLMDVPRSSSNTPRKF</sequence>
<dbReference type="HOGENOM" id="CLU_081943_0_0_1"/>
<feature type="transmembrane region" description="Helical" evidence="2">
    <location>
        <begin position="191"/>
        <end position="211"/>
    </location>
</feature>
<accession>G0N905</accession>
<evidence type="ECO:0000259" key="4">
    <source>
        <dbReference type="Pfam" id="PF01705"/>
    </source>
</evidence>
<evidence type="ECO:0000313" key="5">
    <source>
        <dbReference type="EMBL" id="EGT55564.1"/>
    </source>
</evidence>
<organism evidence="6">
    <name type="scientific">Caenorhabditis brenneri</name>
    <name type="common">Nematode worm</name>
    <dbReference type="NCBI Taxonomy" id="135651"/>
    <lineage>
        <taxon>Eukaryota</taxon>
        <taxon>Metazoa</taxon>
        <taxon>Ecdysozoa</taxon>
        <taxon>Nematoda</taxon>
        <taxon>Chromadorea</taxon>
        <taxon>Rhabditida</taxon>
        <taxon>Rhabditina</taxon>
        <taxon>Rhabditomorpha</taxon>
        <taxon>Rhabditoidea</taxon>
        <taxon>Rhabditidae</taxon>
        <taxon>Peloderinae</taxon>
        <taxon>Caenorhabditis</taxon>
    </lineage>
</organism>
<feature type="domain" description="CX" evidence="4">
    <location>
        <begin position="123"/>
        <end position="186"/>
    </location>
</feature>
<evidence type="ECO:0000256" key="2">
    <source>
        <dbReference type="SAM" id="Phobius"/>
    </source>
</evidence>
<protein>
    <recommendedName>
        <fullName evidence="4">CX domain-containing protein</fullName>
    </recommendedName>
</protein>
<proteinExistence type="predicted"/>
<keyword evidence="2" id="KW-0812">Transmembrane</keyword>
<dbReference type="Pfam" id="PF01705">
    <property type="entry name" value="CX"/>
    <property type="match status" value="1"/>
</dbReference>
<dbReference type="EMBL" id="GL379851">
    <property type="protein sequence ID" value="EGT55564.1"/>
    <property type="molecule type" value="Genomic_DNA"/>
</dbReference>
<dbReference type="InParanoid" id="G0N905"/>
<dbReference type="STRING" id="135651.G0N905"/>
<feature type="region of interest" description="Disordered" evidence="1">
    <location>
        <begin position="223"/>
        <end position="258"/>
    </location>
</feature>
<keyword evidence="3" id="KW-0732">Signal</keyword>
<evidence type="ECO:0000313" key="6">
    <source>
        <dbReference type="Proteomes" id="UP000008068"/>
    </source>
</evidence>
<dbReference type="Proteomes" id="UP000008068">
    <property type="component" value="Unassembled WGS sequence"/>
</dbReference>
<evidence type="ECO:0000256" key="1">
    <source>
        <dbReference type="SAM" id="MobiDB-lite"/>
    </source>
</evidence>
<keyword evidence="2" id="KW-1133">Transmembrane helix</keyword>
<dbReference type="FunCoup" id="G0N905">
    <property type="interactions" value="374"/>
</dbReference>
<dbReference type="OMA" id="GMYCCHN"/>
<evidence type="ECO:0000256" key="3">
    <source>
        <dbReference type="SAM" id="SignalP"/>
    </source>
</evidence>
<dbReference type="InterPro" id="IPR002619">
    <property type="entry name" value="CX"/>
</dbReference>
<dbReference type="PANTHER" id="PTHR47520:SF2">
    <property type="entry name" value="CX DOMAIN-CONTAINING PROTEIN"/>
    <property type="match status" value="1"/>
</dbReference>
<dbReference type="PANTHER" id="PTHR47520">
    <property type="entry name" value="CX DOMAIN-CONTAINING PROTEIN-RELATED"/>
    <property type="match status" value="1"/>
</dbReference>
<dbReference type="eggNOG" id="KOG2287">
    <property type="taxonomic scope" value="Eukaryota"/>
</dbReference>
<feature type="chain" id="PRO_5003405399" description="CX domain-containing protein" evidence="3">
    <location>
        <begin position="17"/>
        <end position="258"/>
    </location>
</feature>
<feature type="compositionally biased region" description="Polar residues" evidence="1">
    <location>
        <begin position="249"/>
        <end position="258"/>
    </location>
</feature>
<keyword evidence="2" id="KW-0472">Membrane</keyword>
<dbReference type="AlphaFoldDB" id="G0N905"/>
<reference evidence="6" key="1">
    <citation type="submission" date="2011-07" db="EMBL/GenBank/DDBJ databases">
        <authorList>
            <consortium name="Caenorhabditis brenneri Sequencing and Analysis Consortium"/>
            <person name="Wilson R.K."/>
        </authorList>
    </citation>
    <scope>NUCLEOTIDE SEQUENCE [LARGE SCALE GENOMIC DNA]</scope>
    <source>
        <strain evidence="6">PB2801</strain>
    </source>
</reference>
<dbReference type="OrthoDB" id="5866930at2759"/>
<name>G0N905_CAEBE</name>
<feature type="region of interest" description="Disordered" evidence="1">
    <location>
        <begin position="20"/>
        <end position="79"/>
    </location>
</feature>
<feature type="compositionally biased region" description="Gly residues" evidence="1">
    <location>
        <begin position="20"/>
        <end position="49"/>
    </location>
</feature>